<evidence type="ECO:0000256" key="7">
    <source>
        <dbReference type="ARBA" id="ARBA00023242"/>
    </source>
</evidence>
<dbReference type="OrthoDB" id="3364175at2759"/>
<dbReference type="CDD" id="cd12148">
    <property type="entry name" value="fungal_TF_MHR"/>
    <property type="match status" value="1"/>
</dbReference>
<dbReference type="InterPro" id="IPR007219">
    <property type="entry name" value="XnlR_reg_dom"/>
</dbReference>
<dbReference type="STRING" id="1890683.A0A427YNF0"/>
<dbReference type="Pfam" id="PF04082">
    <property type="entry name" value="Fungal_trans"/>
    <property type="match status" value="1"/>
</dbReference>
<dbReference type="EMBL" id="RSCD01000005">
    <property type="protein sequence ID" value="RSH92587.1"/>
    <property type="molecule type" value="Genomic_DNA"/>
</dbReference>
<feature type="compositionally biased region" description="Low complexity" evidence="8">
    <location>
        <begin position="309"/>
        <end position="321"/>
    </location>
</feature>
<evidence type="ECO:0000256" key="10">
    <source>
        <dbReference type="SAM" id="SignalP"/>
    </source>
</evidence>
<dbReference type="InterPro" id="IPR052202">
    <property type="entry name" value="Yeast_MetPath_Reg"/>
</dbReference>
<proteinExistence type="predicted"/>
<evidence type="ECO:0000256" key="5">
    <source>
        <dbReference type="ARBA" id="ARBA00023125"/>
    </source>
</evidence>
<dbReference type="GO" id="GO:0043565">
    <property type="term" value="F:sequence-specific DNA binding"/>
    <property type="evidence" value="ECO:0007669"/>
    <property type="project" value="TreeGrafter"/>
</dbReference>
<evidence type="ECO:0000313" key="12">
    <source>
        <dbReference type="EMBL" id="RSH92587.1"/>
    </source>
</evidence>
<dbReference type="AlphaFoldDB" id="A0A427YNF0"/>
<reference evidence="12 13" key="1">
    <citation type="submission" date="2018-11" db="EMBL/GenBank/DDBJ databases">
        <title>Genome sequence of Saitozyma podzolica DSM 27192.</title>
        <authorList>
            <person name="Aliyu H."/>
            <person name="Gorte O."/>
            <person name="Ochsenreither K."/>
        </authorList>
    </citation>
    <scope>NUCLEOTIDE SEQUENCE [LARGE SCALE GENOMIC DNA]</scope>
    <source>
        <strain evidence="12 13">DSM 27192</strain>
    </source>
</reference>
<evidence type="ECO:0000259" key="11">
    <source>
        <dbReference type="SMART" id="SM00906"/>
    </source>
</evidence>
<feature type="domain" description="Xylanolytic transcriptional activator regulatory" evidence="11">
    <location>
        <begin position="28"/>
        <end position="105"/>
    </location>
</feature>
<dbReference type="SMART" id="SM00906">
    <property type="entry name" value="Fungal_trans"/>
    <property type="match status" value="1"/>
</dbReference>
<evidence type="ECO:0000256" key="9">
    <source>
        <dbReference type="SAM" id="Phobius"/>
    </source>
</evidence>
<comment type="caution">
    <text evidence="12">The sequence shown here is derived from an EMBL/GenBank/DDBJ whole genome shotgun (WGS) entry which is preliminary data.</text>
</comment>
<protein>
    <recommendedName>
        <fullName evidence="11">Xylanolytic transcriptional activator regulatory domain-containing protein</fullName>
    </recommendedName>
</protein>
<evidence type="ECO:0000256" key="4">
    <source>
        <dbReference type="ARBA" id="ARBA00023015"/>
    </source>
</evidence>
<feature type="region of interest" description="Disordered" evidence="8">
    <location>
        <begin position="309"/>
        <end position="377"/>
    </location>
</feature>
<keyword evidence="9" id="KW-0472">Membrane</keyword>
<dbReference type="GO" id="GO:0008270">
    <property type="term" value="F:zinc ion binding"/>
    <property type="evidence" value="ECO:0007669"/>
    <property type="project" value="InterPro"/>
</dbReference>
<keyword evidence="10" id="KW-0732">Signal</keyword>
<feature type="compositionally biased region" description="Low complexity" evidence="8">
    <location>
        <begin position="361"/>
        <end position="372"/>
    </location>
</feature>
<keyword evidence="7" id="KW-0539">Nucleus</keyword>
<keyword evidence="4" id="KW-0805">Transcription regulation</keyword>
<sequence>MSVTGTRRLQILLINLLYVLYNPGAGSVWDLSGAAVRTAVDLGLHHEPMHSPQLHDRDPLEQDMRRRLFWTAYCIDRNLSIALGRPPCLPDDWINARLPLLCDDELITHETVLPGDPSTTKAQGLHHIQIRMLQSEIYHRLHNPRGGVPPPEWFDSIDSRIQLWRTLASDGYGWCSTQWQNLNVQMATILLYRPSPANPNPERAHLQKAIVAAGAAMRVYKDMYRSGKINFNWLAMYNVFTVGVTYLNALWQAHRRGWSIVPSYVDALLDVQVCTSVMEPLAAITPGTTGLRDAFETVSERIIRHLTSRASWASRPASPSREQGQDGGSHHPGAMHGGEEPVLNTNNYDGFFPGARTEPVSDPAPDPDSALLNLEPNYSEMPGNGMIGINPLNLDEFLFNPLAEFNADDWDKVIDAAVGASQGSFPFT</sequence>
<keyword evidence="5" id="KW-0238">DNA-binding</keyword>
<keyword evidence="9" id="KW-1133">Transmembrane helix</keyword>
<evidence type="ECO:0000313" key="13">
    <source>
        <dbReference type="Proteomes" id="UP000279259"/>
    </source>
</evidence>
<keyword evidence="6" id="KW-0804">Transcription</keyword>
<dbReference type="GO" id="GO:0005634">
    <property type="term" value="C:nucleus"/>
    <property type="evidence" value="ECO:0007669"/>
    <property type="project" value="UniProtKB-SubCell"/>
</dbReference>
<keyword evidence="13" id="KW-1185">Reference proteome</keyword>
<keyword evidence="2" id="KW-0479">Metal-binding</keyword>
<organism evidence="12 13">
    <name type="scientific">Saitozyma podzolica</name>
    <dbReference type="NCBI Taxonomy" id="1890683"/>
    <lineage>
        <taxon>Eukaryota</taxon>
        <taxon>Fungi</taxon>
        <taxon>Dikarya</taxon>
        <taxon>Basidiomycota</taxon>
        <taxon>Agaricomycotina</taxon>
        <taxon>Tremellomycetes</taxon>
        <taxon>Tremellales</taxon>
        <taxon>Trimorphomycetaceae</taxon>
        <taxon>Saitozyma</taxon>
    </lineage>
</organism>
<feature type="transmembrane region" description="Helical" evidence="9">
    <location>
        <begin position="231"/>
        <end position="251"/>
    </location>
</feature>
<name>A0A427YNF0_9TREE</name>
<evidence type="ECO:0000256" key="1">
    <source>
        <dbReference type="ARBA" id="ARBA00004123"/>
    </source>
</evidence>
<dbReference type="Proteomes" id="UP000279259">
    <property type="component" value="Unassembled WGS sequence"/>
</dbReference>
<dbReference type="PANTHER" id="PTHR47782:SF1">
    <property type="entry name" value="PYRIMIDINE PATHWAY REGULATORY PROTEIN 1"/>
    <property type="match status" value="1"/>
</dbReference>
<dbReference type="GO" id="GO:0000981">
    <property type="term" value="F:DNA-binding transcription factor activity, RNA polymerase II-specific"/>
    <property type="evidence" value="ECO:0007669"/>
    <property type="project" value="TreeGrafter"/>
</dbReference>
<feature type="signal peptide" evidence="10">
    <location>
        <begin position="1"/>
        <end position="26"/>
    </location>
</feature>
<comment type="subcellular location">
    <subcellularLocation>
        <location evidence="1">Nucleus</location>
    </subcellularLocation>
</comment>
<dbReference type="PANTHER" id="PTHR47782">
    <property type="entry name" value="ZN(II)2CYS6 TRANSCRIPTION FACTOR (EUROFUNG)-RELATED"/>
    <property type="match status" value="1"/>
</dbReference>
<keyword evidence="9" id="KW-0812">Transmembrane</keyword>
<dbReference type="GO" id="GO:0045944">
    <property type="term" value="P:positive regulation of transcription by RNA polymerase II"/>
    <property type="evidence" value="ECO:0007669"/>
    <property type="project" value="TreeGrafter"/>
</dbReference>
<dbReference type="GO" id="GO:0006351">
    <property type="term" value="P:DNA-templated transcription"/>
    <property type="evidence" value="ECO:0007669"/>
    <property type="project" value="InterPro"/>
</dbReference>
<accession>A0A427YNF0</accession>
<evidence type="ECO:0000256" key="6">
    <source>
        <dbReference type="ARBA" id="ARBA00023163"/>
    </source>
</evidence>
<gene>
    <name evidence="12" type="ORF">EHS25_008032</name>
</gene>
<keyword evidence="3" id="KW-0862">Zinc</keyword>
<evidence type="ECO:0000256" key="2">
    <source>
        <dbReference type="ARBA" id="ARBA00022723"/>
    </source>
</evidence>
<evidence type="ECO:0000256" key="3">
    <source>
        <dbReference type="ARBA" id="ARBA00022833"/>
    </source>
</evidence>
<evidence type="ECO:0000256" key="8">
    <source>
        <dbReference type="SAM" id="MobiDB-lite"/>
    </source>
</evidence>
<feature type="chain" id="PRO_5019299610" description="Xylanolytic transcriptional activator regulatory domain-containing protein" evidence="10">
    <location>
        <begin position="27"/>
        <end position="428"/>
    </location>
</feature>